<feature type="repeat" description="PPR" evidence="3">
    <location>
        <begin position="761"/>
        <end position="791"/>
    </location>
</feature>
<dbReference type="Pfam" id="PF12854">
    <property type="entry name" value="PPR_1"/>
    <property type="match status" value="1"/>
</dbReference>
<evidence type="ECO:0000256" key="3">
    <source>
        <dbReference type="PROSITE-ProRule" id="PRU00708"/>
    </source>
</evidence>
<feature type="repeat" description="PPR" evidence="3">
    <location>
        <begin position="792"/>
        <end position="826"/>
    </location>
</feature>
<dbReference type="Gene3D" id="3.40.50.2000">
    <property type="entry name" value="Glycogen Phosphorylase B"/>
    <property type="match status" value="2"/>
</dbReference>
<name>A0AAP0LMX8_9ROSI</name>
<dbReference type="FunFam" id="1.25.40.10:FF:000090">
    <property type="entry name" value="Pentatricopeptide repeat-containing protein, chloroplastic"/>
    <property type="match status" value="1"/>
</dbReference>
<dbReference type="NCBIfam" id="TIGR00756">
    <property type="entry name" value="PPR"/>
    <property type="match status" value="6"/>
</dbReference>
<protein>
    <recommendedName>
        <fullName evidence="6">UDP-glycosyltransferase</fullName>
    </recommendedName>
</protein>
<dbReference type="EMBL" id="JBCGBO010000024">
    <property type="protein sequence ID" value="KAK9180901.1"/>
    <property type="molecule type" value="Genomic_DNA"/>
</dbReference>
<keyword evidence="2" id="KW-0677">Repeat</keyword>
<reference evidence="4 5" key="1">
    <citation type="submission" date="2024-05" db="EMBL/GenBank/DDBJ databases">
        <title>Haplotype-resolved chromosome-level genome assembly of Huyou (Citrus changshanensis).</title>
        <authorList>
            <person name="Miao C."/>
            <person name="Chen W."/>
            <person name="Wu Y."/>
            <person name="Wang L."/>
            <person name="Zhao S."/>
            <person name="Grierson D."/>
            <person name="Xu C."/>
            <person name="Chen K."/>
        </authorList>
    </citation>
    <scope>NUCLEOTIDE SEQUENCE [LARGE SCALE GENOMIC DNA]</scope>
    <source>
        <strain evidence="4">01-14</strain>
        <tissue evidence="4">Leaf</tissue>
    </source>
</reference>
<organism evidence="4 5">
    <name type="scientific">Citrus x changshan-huyou</name>
    <dbReference type="NCBI Taxonomy" id="2935761"/>
    <lineage>
        <taxon>Eukaryota</taxon>
        <taxon>Viridiplantae</taxon>
        <taxon>Streptophyta</taxon>
        <taxon>Embryophyta</taxon>
        <taxon>Tracheophyta</taxon>
        <taxon>Spermatophyta</taxon>
        <taxon>Magnoliopsida</taxon>
        <taxon>eudicotyledons</taxon>
        <taxon>Gunneridae</taxon>
        <taxon>Pentapetalae</taxon>
        <taxon>rosids</taxon>
        <taxon>malvids</taxon>
        <taxon>Sapindales</taxon>
        <taxon>Rutaceae</taxon>
        <taxon>Aurantioideae</taxon>
        <taxon>Citrus</taxon>
    </lineage>
</organism>
<dbReference type="InterPro" id="IPR002213">
    <property type="entry name" value="UDP_glucos_trans"/>
</dbReference>
<proteinExistence type="predicted"/>
<dbReference type="AlphaFoldDB" id="A0AAP0LMX8"/>
<dbReference type="PROSITE" id="PS51375">
    <property type="entry name" value="PPR"/>
    <property type="match status" value="5"/>
</dbReference>
<dbReference type="Pfam" id="PF13041">
    <property type="entry name" value="PPR_2"/>
    <property type="match status" value="2"/>
</dbReference>
<dbReference type="InterPro" id="IPR046848">
    <property type="entry name" value="E_motif"/>
</dbReference>
<dbReference type="PANTHER" id="PTHR47926:SF440">
    <property type="entry name" value="REPEAT-CONTAINING PROTEIN, PUTATIVE-RELATED"/>
    <property type="match status" value="1"/>
</dbReference>
<dbReference type="PANTHER" id="PTHR47926">
    <property type="entry name" value="PENTATRICOPEPTIDE REPEAT-CONTAINING PROTEIN"/>
    <property type="match status" value="1"/>
</dbReference>
<dbReference type="Proteomes" id="UP001428341">
    <property type="component" value="Unassembled WGS sequence"/>
</dbReference>
<dbReference type="Gene3D" id="1.25.40.10">
    <property type="entry name" value="Tetratricopeptide repeat domain"/>
    <property type="match status" value="4"/>
</dbReference>
<dbReference type="Pfam" id="PF01535">
    <property type="entry name" value="PPR"/>
    <property type="match status" value="5"/>
</dbReference>
<feature type="repeat" description="PPR" evidence="3">
    <location>
        <begin position="893"/>
        <end position="927"/>
    </location>
</feature>
<dbReference type="GO" id="GO:0003723">
    <property type="term" value="F:RNA binding"/>
    <property type="evidence" value="ECO:0007669"/>
    <property type="project" value="InterPro"/>
</dbReference>
<evidence type="ECO:0000313" key="5">
    <source>
        <dbReference type="Proteomes" id="UP001428341"/>
    </source>
</evidence>
<keyword evidence="5" id="KW-1185">Reference proteome</keyword>
<dbReference type="InterPro" id="IPR046960">
    <property type="entry name" value="PPR_At4g14850-like_plant"/>
</dbReference>
<dbReference type="InterPro" id="IPR002885">
    <property type="entry name" value="PPR_rpt"/>
</dbReference>
<feature type="repeat" description="PPR" evidence="3">
    <location>
        <begin position="559"/>
        <end position="593"/>
    </location>
</feature>
<dbReference type="Pfam" id="PF20431">
    <property type="entry name" value="E_motif"/>
    <property type="match status" value="1"/>
</dbReference>
<dbReference type="FunFam" id="1.25.40.10:FF:000427">
    <property type="entry name" value="Pentatricopeptide repeat-containing protein chloroplastic"/>
    <property type="match status" value="1"/>
</dbReference>
<feature type="repeat" description="PPR" evidence="3">
    <location>
        <begin position="660"/>
        <end position="694"/>
    </location>
</feature>
<evidence type="ECO:0000313" key="4">
    <source>
        <dbReference type="EMBL" id="KAK9180901.1"/>
    </source>
</evidence>
<dbReference type="FunFam" id="3.40.50.2000:FF:000120">
    <property type="entry name" value="UDP-glycosyltransferase 76C1"/>
    <property type="match status" value="1"/>
</dbReference>
<comment type="caution">
    <text evidence="4">The sequence shown here is derived from an EMBL/GenBank/DDBJ whole genome shotgun (WGS) entry which is preliminary data.</text>
</comment>
<dbReference type="SUPFAM" id="SSF53756">
    <property type="entry name" value="UDP-Glycosyltransferase/glycogen phosphorylase"/>
    <property type="match status" value="1"/>
</dbReference>
<evidence type="ECO:0000256" key="1">
    <source>
        <dbReference type="ARBA" id="ARBA00022679"/>
    </source>
</evidence>
<evidence type="ECO:0008006" key="6">
    <source>
        <dbReference type="Google" id="ProtNLM"/>
    </source>
</evidence>
<dbReference type="Pfam" id="PF00201">
    <property type="entry name" value="UDPGT"/>
    <property type="match status" value="1"/>
</dbReference>
<accession>A0AAP0LMX8</accession>
<sequence>MDVLGDSHIHQKKGRRLILFPLPLQGHINPMLQLANILYSKGFSITIIHTNFNSPNTSNYPQFSFCSIEDSSSETEASTADLVALLSLLNVQCVVPFRNCLAKLLSNVEEEEKEPIACLITDATWYFTQAVAESLKLSRIVLRTNSVSSFLVFAAFPVLSQKGYFPIRDSQSGAPVPELPPLRVKDIPVVETCYRETLHRLVTEATNQMKVSSGCIWNSLQDLELASLTKFQQDFPIPMFPIGPFHKFFSASSSSLLAHDQTSISWLDKQTPKSVIYVSFGSIAAINKTEFLEVAWGLANSKVPFLWVVRPGLVRGAEWIEPLPQGFLETLDGRGHTVKWAPQQEVLAHPATGGFWTHCGWNSTLESICEGVPMICQAASLVLGHIETRASACKHSLFQRLFNHYISKQLQCEARGTIRDWLAKLLSNLEEGTTANFTNSSQIIHCLETNPFPDLVRGAEWIDQLSLLLWLTIDDILSQADTALHETRKIHYPPFDYLFNDPKTKASKHETIKELHANLIRTHLHTDPSSISNVIKSHTLSPSYLDKAHLVFNQLERPTLLVFNHMIQGLSQSDQPNEAIDMYNNMYHQGFTGDNLTFIFVFKACARVKDVFHGQKVHAHILKLGFGSYLFVSNALIHLYASCGRLGLARKLFDIMTNRDLVSWNSLNCGYSQCKRFEEVLALFNSMQEVNVKADAVTMVKVILACSNLGRWDIADSMVKYIEENNIEFDVYLGNTLIDVYGRRGLVDLAQEAFNQMLDKNIVSWNALIIGYAKVGRLIEAQKLFDEMPRRDVISWTSLITGYSRGNQFVEAVKLFREMMLAKVKPDEITLATVLSACAHIGSLDMGEAIHDYIKRHGTKCDLYLGNSLIDMYGKCRVVENALVVFHEMEKKDSVSWTSIISGLAVNGFADYALELFMQMLREGVRPTHGSFVGILLACTHAGVIDEGLQYFESMEKVYGLTPEMKHYGCVVDLLSRSGNVEKAYEFMKAMPIAPDVVVWRILLSACKLHGNLVLAEIATGKLLELDPSNSGNYILLSNTYACSDKWDDANRVRELMVESDVYKPSGELANGKTLPYKFGGCELFFNYDEQENWPTARHCLISSEDLSCSSSNNEAKYSNGMLSLKDTFA</sequence>
<keyword evidence="1" id="KW-0808">Transferase</keyword>
<evidence type="ECO:0000256" key="2">
    <source>
        <dbReference type="ARBA" id="ARBA00022737"/>
    </source>
</evidence>
<dbReference type="InterPro" id="IPR011990">
    <property type="entry name" value="TPR-like_helical_dom_sf"/>
</dbReference>
<gene>
    <name evidence="4" type="ORF">WN944_024037</name>
</gene>
<dbReference type="FunFam" id="1.25.40.10:FF:000348">
    <property type="entry name" value="Pentatricopeptide repeat-containing protein chloroplastic"/>
    <property type="match status" value="1"/>
</dbReference>
<dbReference type="CDD" id="cd03784">
    <property type="entry name" value="GT1_Gtf-like"/>
    <property type="match status" value="1"/>
</dbReference>
<dbReference type="GO" id="GO:0009451">
    <property type="term" value="P:RNA modification"/>
    <property type="evidence" value="ECO:0007669"/>
    <property type="project" value="InterPro"/>
</dbReference>
<dbReference type="GO" id="GO:0008194">
    <property type="term" value="F:UDP-glycosyltransferase activity"/>
    <property type="evidence" value="ECO:0007669"/>
    <property type="project" value="InterPro"/>
</dbReference>